<dbReference type="EMBL" id="FXAZ01000009">
    <property type="protein sequence ID" value="SMG58275.1"/>
    <property type="molecule type" value="Genomic_DNA"/>
</dbReference>
<proteinExistence type="predicted"/>
<sequence length="304" mass="35685">MKYKNVRFEYYEVVYRTKDSTNNKDKLFDLVRWINKANKINALIDRTYDFYSEKARLEKAQFDDDFNYYFLHFVRLGDNIPSKGKLDGKVEPLELDDDEYIGNEVTALYDEDHHILMLQRNRSSLGPSGVEFYLNRLWDNEEETIHLRPIAPKGMFENVKKAEKFRKIHLKFADIHSKKPAGNGPVIAMLNNFGKFEGVTGEVVISVGRTKDKSLDSQTMIDTIQDIMDNQDNGLMKKAELHYKYTDDTAVEIVDLFAKKTHDFGSFQMEKRTTLSHEAIAEKMHEIYHQNNKKRKILDYLMKE</sequence>
<keyword evidence="2" id="KW-1185">Reference proteome</keyword>
<dbReference type="Proteomes" id="UP000193834">
    <property type="component" value="Unassembled WGS sequence"/>
</dbReference>
<accession>A0A1X7LWS0</accession>
<gene>
    <name evidence="1" type="ORF">SAMN06295960_4659</name>
</gene>
<dbReference type="Pfam" id="PF20505">
    <property type="entry name" value="DUF6731"/>
    <property type="match status" value="1"/>
</dbReference>
<dbReference type="InterPro" id="IPR046618">
    <property type="entry name" value="DUF6731"/>
</dbReference>
<reference evidence="1 2" key="1">
    <citation type="submission" date="2017-04" db="EMBL/GenBank/DDBJ databases">
        <authorList>
            <person name="Afonso C.L."/>
            <person name="Miller P.J."/>
            <person name="Scott M.A."/>
            <person name="Spackman E."/>
            <person name="Goraichik I."/>
            <person name="Dimitrov K.M."/>
            <person name="Suarez D.L."/>
            <person name="Swayne D.E."/>
        </authorList>
    </citation>
    <scope>NUCLEOTIDE SEQUENCE [LARGE SCALE GENOMIC DNA]</scope>
    <source>
        <strain evidence="1 2">11</strain>
    </source>
</reference>
<dbReference type="STRING" id="1852522.SAMN06295960_4659"/>
<evidence type="ECO:0000313" key="2">
    <source>
        <dbReference type="Proteomes" id="UP000193834"/>
    </source>
</evidence>
<evidence type="ECO:0000313" key="1">
    <source>
        <dbReference type="EMBL" id="SMG58275.1"/>
    </source>
</evidence>
<organism evidence="1 2">
    <name type="scientific">Paenibacillus aquistagni</name>
    <dbReference type="NCBI Taxonomy" id="1852522"/>
    <lineage>
        <taxon>Bacteria</taxon>
        <taxon>Bacillati</taxon>
        <taxon>Bacillota</taxon>
        <taxon>Bacilli</taxon>
        <taxon>Bacillales</taxon>
        <taxon>Paenibacillaceae</taxon>
        <taxon>Paenibacillus</taxon>
    </lineage>
</organism>
<protein>
    <submittedName>
        <fullName evidence="1">Uncharacterized protein</fullName>
    </submittedName>
</protein>
<dbReference type="AlphaFoldDB" id="A0A1X7LWS0"/>
<name>A0A1X7LWS0_9BACL</name>
<dbReference type="OrthoDB" id="2087884at2"/>